<protein>
    <submittedName>
        <fullName evidence="2">Uncharacterized protein</fullName>
    </submittedName>
</protein>
<feature type="transmembrane region" description="Helical" evidence="1">
    <location>
        <begin position="12"/>
        <end position="31"/>
    </location>
</feature>
<name>A0A5S9R8E5_MYCVN</name>
<keyword evidence="1" id="KW-1133">Transmembrane helix</keyword>
<keyword evidence="1" id="KW-0812">Transmembrane</keyword>
<evidence type="ECO:0000313" key="2">
    <source>
        <dbReference type="EMBL" id="CAA0132243.1"/>
    </source>
</evidence>
<accession>A0A5S9R8E5</accession>
<sequence length="43" mass="5207">MDEWGLQTWHDYVILGLLIGGQAFACAFLIWDRRSKRWRRGQR</sequence>
<keyword evidence="3" id="KW-1185">Reference proteome</keyword>
<dbReference type="EMBL" id="CACSIP010000045">
    <property type="protein sequence ID" value="CAA0132243.1"/>
    <property type="molecule type" value="Genomic_DNA"/>
</dbReference>
<keyword evidence="1" id="KW-0472">Membrane</keyword>
<proteinExistence type="predicted"/>
<organism evidence="2 3">
    <name type="scientific">Mycolicibacterium vanbaalenii</name>
    <name type="common">Mycobacterium vanbaalenii</name>
    <dbReference type="NCBI Taxonomy" id="110539"/>
    <lineage>
        <taxon>Bacteria</taxon>
        <taxon>Bacillati</taxon>
        <taxon>Actinomycetota</taxon>
        <taxon>Actinomycetes</taxon>
        <taxon>Mycobacteriales</taxon>
        <taxon>Mycobacteriaceae</taxon>
        <taxon>Mycolicibacterium</taxon>
    </lineage>
</organism>
<evidence type="ECO:0000313" key="3">
    <source>
        <dbReference type="Proteomes" id="UP000430146"/>
    </source>
</evidence>
<dbReference type="AlphaFoldDB" id="A0A5S9R8E5"/>
<gene>
    <name evidence="2" type="ORF">AELLOGFF_01682</name>
</gene>
<reference evidence="2 3" key="1">
    <citation type="submission" date="2019-11" db="EMBL/GenBank/DDBJ databases">
        <authorList>
            <person name="Holert J."/>
        </authorList>
    </citation>
    <scope>NUCLEOTIDE SEQUENCE [LARGE SCALE GENOMIC DNA]</scope>
    <source>
        <strain evidence="2">BC8_1</strain>
    </source>
</reference>
<dbReference type="Proteomes" id="UP000430146">
    <property type="component" value="Unassembled WGS sequence"/>
</dbReference>
<evidence type="ECO:0000256" key="1">
    <source>
        <dbReference type="SAM" id="Phobius"/>
    </source>
</evidence>